<keyword evidence="1" id="KW-1133">Transmembrane helix</keyword>
<keyword evidence="1" id="KW-0472">Membrane</keyword>
<evidence type="ECO:0008006" key="4">
    <source>
        <dbReference type="Google" id="ProtNLM"/>
    </source>
</evidence>
<dbReference type="Proteomes" id="UP000780690">
    <property type="component" value="Unassembled WGS sequence"/>
</dbReference>
<name>A0ABX0R2P2_9GAMM</name>
<accession>A0ABX0R2P2</accession>
<gene>
    <name evidence="2" type="ORF">F3J38_26130</name>
</gene>
<proteinExistence type="predicted"/>
<dbReference type="RefSeq" id="WP_167144016.1">
    <property type="nucleotide sequence ID" value="NZ_VWXD01000018.1"/>
</dbReference>
<protein>
    <recommendedName>
        <fullName evidence="4">Inner membrane protein</fullName>
    </recommendedName>
</protein>
<dbReference type="EMBL" id="VWXD01000018">
    <property type="protein sequence ID" value="NIF03483.1"/>
    <property type="molecule type" value="Genomic_DNA"/>
</dbReference>
<sequence>MKLARRVAKTVLFIALFCLFAWLIDASKFISLDTANSFAAWLHGNASQENYDDLWFFTDVLLSLFGAVVAYTVVIRLCRKVPGRSGQQ</sequence>
<evidence type="ECO:0000313" key="2">
    <source>
        <dbReference type="EMBL" id="NIF03483.1"/>
    </source>
</evidence>
<evidence type="ECO:0000256" key="1">
    <source>
        <dbReference type="SAM" id="Phobius"/>
    </source>
</evidence>
<comment type="caution">
    <text evidence="2">The sequence shown here is derived from an EMBL/GenBank/DDBJ whole genome shotgun (WGS) entry which is preliminary data.</text>
</comment>
<keyword evidence="1" id="KW-0812">Transmembrane</keyword>
<evidence type="ECO:0000313" key="3">
    <source>
        <dbReference type="Proteomes" id="UP000780690"/>
    </source>
</evidence>
<reference evidence="2 3" key="1">
    <citation type="journal article" date="2019" name="bioRxiv">
        <title>Bacteria contribute to plant secondary compound degradation in a generalist herbivore system.</title>
        <authorList>
            <person name="Francoeur C.B."/>
            <person name="Khadempour L."/>
            <person name="Moreira-Soto R.D."/>
            <person name="Gotting K."/>
            <person name="Book A.J."/>
            <person name="Pinto-Tomas A.A."/>
            <person name="Keefover-Ring K."/>
            <person name="Currie C.R."/>
        </authorList>
    </citation>
    <scope>NUCLEOTIDE SEQUENCE [LARGE SCALE GENOMIC DNA]</scope>
    <source>
        <strain evidence="2 3">Acro-805</strain>
    </source>
</reference>
<organism evidence="2 3">
    <name type="scientific">Candidatus Pantoea formicae</name>
    <dbReference type="NCBI Taxonomy" id="2608355"/>
    <lineage>
        <taxon>Bacteria</taxon>
        <taxon>Pseudomonadati</taxon>
        <taxon>Pseudomonadota</taxon>
        <taxon>Gammaproteobacteria</taxon>
        <taxon>Enterobacterales</taxon>
        <taxon>Erwiniaceae</taxon>
        <taxon>Pantoea</taxon>
    </lineage>
</organism>
<keyword evidence="3" id="KW-1185">Reference proteome</keyword>
<feature type="transmembrane region" description="Helical" evidence="1">
    <location>
        <begin position="54"/>
        <end position="78"/>
    </location>
</feature>